<name>A0A837DVI9_9LACO</name>
<evidence type="ECO:0000313" key="2">
    <source>
        <dbReference type="Proteomes" id="UP000031011"/>
    </source>
</evidence>
<sequence>MKGSNTNISEQIEYLEALTEVLPRENYMKLYDIICEAEDANDAKERVMEFFEFSEAQAQSQVLICV</sequence>
<reference evidence="1 2" key="1">
    <citation type="journal article" date="2015" name="BMC Microbiol.">
        <title>Lactobacillus ruminis strains cluster according to their mammalian gut source.</title>
        <authorList>
            <person name="O' Donnell M.M."/>
            <person name="Harris H.M."/>
            <person name="Lynch D.B."/>
            <person name="Ross R.P."/>
            <person name="O'Toole P.W."/>
        </authorList>
    </citation>
    <scope>NUCLEOTIDE SEQUENCE [LARGE SCALE GENOMIC DNA]</scope>
    <source>
        <strain evidence="1 2">DPC 6832</strain>
    </source>
</reference>
<organism evidence="1 2">
    <name type="scientific">Ligilactobacillus ruminis DPC 6832</name>
    <dbReference type="NCBI Taxonomy" id="1402208"/>
    <lineage>
        <taxon>Bacteria</taxon>
        <taxon>Bacillati</taxon>
        <taxon>Bacillota</taxon>
        <taxon>Bacilli</taxon>
        <taxon>Lactobacillales</taxon>
        <taxon>Lactobacillaceae</taxon>
        <taxon>Ligilactobacillus</taxon>
    </lineage>
</organism>
<accession>A0A837DVI9</accession>
<proteinExistence type="predicted"/>
<dbReference type="AlphaFoldDB" id="A0A837DVI9"/>
<evidence type="ECO:0000313" key="1">
    <source>
        <dbReference type="EMBL" id="KIC04897.1"/>
    </source>
</evidence>
<dbReference type="Proteomes" id="UP000031011">
    <property type="component" value="Unassembled WGS sequence"/>
</dbReference>
<comment type="caution">
    <text evidence="1">The sequence shown here is derived from an EMBL/GenBank/DDBJ whole genome shotgun (WGS) entry which is preliminary data.</text>
</comment>
<gene>
    <name evidence="1" type="ORF">LRN_1580</name>
</gene>
<dbReference type="EMBL" id="AWYA01000074">
    <property type="protein sequence ID" value="KIC04897.1"/>
    <property type="molecule type" value="Genomic_DNA"/>
</dbReference>
<protein>
    <submittedName>
        <fullName evidence="1">Adenosine deaminase</fullName>
    </submittedName>
</protein>